<proteinExistence type="predicted"/>
<evidence type="ECO:0000259" key="2">
    <source>
        <dbReference type="Pfam" id="PF16095"/>
    </source>
</evidence>
<keyword evidence="4" id="KW-1185">Reference proteome</keyword>
<dbReference type="AlphaFoldDB" id="A0A6J8E8W3"/>
<dbReference type="OrthoDB" id="6144248at2759"/>
<evidence type="ECO:0000313" key="4">
    <source>
        <dbReference type="Proteomes" id="UP000507470"/>
    </source>
</evidence>
<evidence type="ECO:0000256" key="1">
    <source>
        <dbReference type="ARBA" id="ARBA00022737"/>
    </source>
</evidence>
<keyword evidence="1" id="KW-0677">Repeat</keyword>
<sequence>MKYFAEELPTKWIQLENALAVLKDLNEVKHTGHCEKLEHIENLAQTISIEKDELLLFLNYQHKIGNIIFFEELHDYIILQPYWLVKCFRCLVCDDDKKNCTETELYDLKNTGQLADHLMVPLFSKDCELNFEKYQSHILDVMEKFDIIVKPKSMNSYYMPCMITESSDYKNIKKDFNVQDIHCTPWLILEFLFLPIAYFNHILFKYIKEQIVCEVKQENADGRPAIYAGKAVVYLDKTKCRKLIICFSKNAICVQIWKWIDVDENTYRNIVEGLCSTIEELEKKLNHKLDYKIKSKCSTGDYLSSSDRITFEDLPTLCVGKEYRCEEHDVMHNMDVIENTWLKHAPAVSIDFFMLR</sequence>
<dbReference type="EMBL" id="CACVKT020008564">
    <property type="protein sequence ID" value="CAC5416062.1"/>
    <property type="molecule type" value="Genomic_DNA"/>
</dbReference>
<dbReference type="Pfam" id="PF16095">
    <property type="entry name" value="COR-A"/>
    <property type="match status" value="1"/>
</dbReference>
<feature type="domain" description="COR" evidence="2">
    <location>
        <begin position="9"/>
        <end position="158"/>
    </location>
</feature>
<gene>
    <name evidence="3" type="ORF">MCOR_48697</name>
</gene>
<dbReference type="InterPro" id="IPR032171">
    <property type="entry name" value="COR-A"/>
</dbReference>
<name>A0A6J8E8W3_MYTCO</name>
<accession>A0A6J8E8W3</accession>
<reference evidence="3 4" key="1">
    <citation type="submission" date="2020-06" db="EMBL/GenBank/DDBJ databases">
        <authorList>
            <person name="Li R."/>
            <person name="Bekaert M."/>
        </authorList>
    </citation>
    <scope>NUCLEOTIDE SEQUENCE [LARGE SCALE GENOMIC DNA]</scope>
    <source>
        <strain evidence="4">wild</strain>
    </source>
</reference>
<evidence type="ECO:0000313" key="3">
    <source>
        <dbReference type="EMBL" id="CAC5416062.1"/>
    </source>
</evidence>
<organism evidence="3 4">
    <name type="scientific">Mytilus coruscus</name>
    <name type="common">Sea mussel</name>
    <dbReference type="NCBI Taxonomy" id="42192"/>
    <lineage>
        <taxon>Eukaryota</taxon>
        <taxon>Metazoa</taxon>
        <taxon>Spiralia</taxon>
        <taxon>Lophotrochozoa</taxon>
        <taxon>Mollusca</taxon>
        <taxon>Bivalvia</taxon>
        <taxon>Autobranchia</taxon>
        <taxon>Pteriomorphia</taxon>
        <taxon>Mytilida</taxon>
        <taxon>Mytiloidea</taxon>
        <taxon>Mytilidae</taxon>
        <taxon>Mytilinae</taxon>
        <taxon>Mytilus</taxon>
    </lineage>
</organism>
<dbReference type="Proteomes" id="UP000507470">
    <property type="component" value="Unassembled WGS sequence"/>
</dbReference>
<protein>
    <recommendedName>
        <fullName evidence="2">COR domain-containing protein</fullName>
    </recommendedName>
</protein>